<protein>
    <submittedName>
        <fullName evidence="2">Uncharacterized protein</fullName>
    </submittedName>
</protein>
<dbReference type="EMBL" id="CP001055">
    <property type="protein sequence ID" value="ACC98111.1"/>
    <property type="molecule type" value="Genomic_DNA"/>
</dbReference>
<keyword evidence="3" id="KW-1185">Reference proteome</keyword>
<evidence type="ECO:0000256" key="1">
    <source>
        <dbReference type="SAM" id="SignalP"/>
    </source>
</evidence>
<dbReference type="RefSeq" id="WP_012414726.1">
    <property type="nucleotide sequence ID" value="NC_010644.1"/>
</dbReference>
<sequence length="279" mass="31157">MKKIILFVVSIFAFNAFSFAQSDADNVFNLRKALSNVLLSLGHSDTNKGGAGLLGKSEICNVALVSQSCVVLPKNCNPSHTKPNSYRFVDAVYTFNKVEDGKVKSVKVLRDYQNYWHTGQITPVEEGDKNFEYLVMNLQAKDKGSVPNAPVKIMVFNDDSRKDAFLKNYAGEVSEKEYGVTIKGKNNEVVIVALNTYEKGSAKNKYKVSHVSKALAYKLQENCGVKLVGTSLNEVKVVTEDYKNYYMADPKTGKKVLAQNEEYDKYKNDITLDVDRLIS</sequence>
<organism evidence="2 3">
    <name type="scientific">Elusimicrobium minutum (strain Pei191)</name>
    <dbReference type="NCBI Taxonomy" id="445932"/>
    <lineage>
        <taxon>Bacteria</taxon>
        <taxon>Pseudomonadati</taxon>
        <taxon>Elusimicrobiota</taxon>
        <taxon>Elusimicrobia</taxon>
        <taxon>Elusimicrobiales</taxon>
        <taxon>Elusimicrobiaceae</taxon>
        <taxon>Elusimicrobium</taxon>
    </lineage>
</organism>
<feature type="chain" id="PRO_5002779799" evidence="1">
    <location>
        <begin position="21"/>
        <end position="279"/>
    </location>
</feature>
<evidence type="ECO:0000313" key="3">
    <source>
        <dbReference type="Proteomes" id="UP000001029"/>
    </source>
</evidence>
<dbReference type="HOGENOM" id="CLU_996530_0_0_0"/>
<name>B2KCJ0_ELUMP</name>
<dbReference type="AlphaFoldDB" id="B2KCJ0"/>
<keyword evidence="1" id="KW-0732">Signal</keyword>
<feature type="signal peptide" evidence="1">
    <location>
        <begin position="1"/>
        <end position="20"/>
    </location>
</feature>
<evidence type="ECO:0000313" key="2">
    <source>
        <dbReference type="EMBL" id="ACC98111.1"/>
    </source>
</evidence>
<proteinExistence type="predicted"/>
<dbReference type="KEGG" id="emi:Emin_0556"/>
<dbReference type="STRING" id="445932.Emin_0556"/>
<dbReference type="Proteomes" id="UP000001029">
    <property type="component" value="Chromosome"/>
</dbReference>
<accession>B2KCJ0</accession>
<reference evidence="2 3" key="1">
    <citation type="journal article" date="2009" name="Appl. Environ. Microbiol.">
        <title>Genomic analysis of 'Elusimicrobium minutum,' the first cultivated representative of the phylum 'Elusimicrobia' (formerly termite group 1).</title>
        <authorList>
            <person name="Herlemann D.P.R."/>
            <person name="Geissinger O."/>
            <person name="Ikeda-Ohtsubo W."/>
            <person name="Kunin V."/>
            <person name="Sun H."/>
            <person name="Lapidus A."/>
            <person name="Hugenholtz P."/>
            <person name="Brune A."/>
        </authorList>
    </citation>
    <scope>NUCLEOTIDE SEQUENCE [LARGE SCALE GENOMIC DNA]</scope>
    <source>
        <strain evidence="2 3">Pei191</strain>
    </source>
</reference>
<gene>
    <name evidence="2" type="ordered locus">Emin_0556</name>
</gene>